<keyword evidence="7 10" id="KW-0443">Lipid metabolism</keyword>
<comment type="subcellular location">
    <subcellularLocation>
        <location evidence="1">Membrane</location>
        <topology evidence="1">Multi-pass membrane protein</topology>
    </subcellularLocation>
</comment>
<dbReference type="RefSeq" id="XP_013331291.1">
    <property type="nucleotide sequence ID" value="XM_013475837.1"/>
</dbReference>
<dbReference type="GO" id="GO:0019367">
    <property type="term" value="P:fatty acid elongation, saturated fatty acid"/>
    <property type="evidence" value="ECO:0007669"/>
    <property type="project" value="TreeGrafter"/>
</dbReference>
<protein>
    <recommendedName>
        <fullName evidence="10">Elongation of fatty acids protein</fullName>
        <ecNumber evidence="10">2.3.1.-</ecNumber>
    </recommendedName>
</protein>
<evidence type="ECO:0000256" key="1">
    <source>
        <dbReference type="ARBA" id="ARBA00004141"/>
    </source>
</evidence>
<dbReference type="GO" id="GO:0034626">
    <property type="term" value="P:fatty acid elongation, polyunsaturated fatty acid"/>
    <property type="evidence" value="ECO:0007669"/>
    <property type="project" value="TreeGrafter"/>
</dbReference>
<gene>
    <name evidence="12" type="ORF">T310_1286</name>
</gene>
<dbReference type="Pfam" id="PF01151">
    <property type="entry name" value="ELO"/>
    <property type="match status" value="1"/>
</dbReference>
<comment type="catalytic activity">
    <reaction evidence="10">
        <text>an acyl-CoA + malonyl-CoA + H(+) = a 3-oxoacyl-CoA + CO2 + CoA</text>
        <dbReference type="Rhea" id="RHEA:50252"/>
        <dbReference type="ChEBI" id="CHEBI:15378"/>
        <dbReference type="ChEBI" id="CHEBI:16526"/>
        <dbReference type="ChEBI" id="CHEBI:57287"/>
        <dbReference type="ChEBI" id="CHEBI:57384"/>
        <dbReference type="ChEBI" id="CHEBI:58342"/>
        <dbReference type="ChEBI" id="CHEBI:90726"/>
    </reaction>
    <physiologicalReaction direction="left-to-right" evidence="10">
        <dbReference type="Rhea" id="RHEA:50253"/>
    </physiologicalReaction>
</comment>
<keyword evidence="2 10" id="KW-0444">Lipid biosynthesis</keyword>
<evidence type="ECO:0000256" key="3">
    <source>
        <dbReference type="ARBA" id="ARBA00022679"/>
    </source>
</evidence>
<keyword evidence="13" id="KW-1185">Reference proteome</keyword>
<dbReference type="EC" id="2.3.1.-" evidence="10"/>
<evidence type="ECO:0000256" key="8">
    <source>
        <dbReference type="ARBA" id="ARBA00023136"/>
    </source>
</evidence>
<dbReference type="GeneID" id="25313637"/>
<feature type="transmembrane region" description="Helical" evidence="10">
    <location>
        <begin position="404"/>
        <end position="426"/>
    </location>
</feature>
<sequence length="567" mass="62106">MFESLHASQPGPTLEFGLPPSSLFKFPPNPRPAPLPAPQTERSWTQPFPIPPELYLKLLDVRVPVTIASVYATTVIILNRVNKRRGYKPWAFSRTRLFKAFVILHNVFLAVYSAWTFAGMVRTFRNSMPSRDDPNRIVAVTDALCKILGPRGLGNGAMYNSTTDEWVLPNPEYKLTAGGVPDPADDGRLWNQGLAYFGWIFYLSKFYEVLDTAIILAKGKKSSTLQTYHHAGAMMCMWAGIRYMGPPIWIFALVNSGIHALMYTYYTITALSIRVPTQFKRMLTTLQITQFVFGSMLAAAHLFVRYSIPVTVPQVLPTAVPSAVSAAESGIAAATATAGLMPWLKKLAFRAAGAEGIAANVLNAQGQHFGADAVNAAQFSQAKNMADNAVRYEMINCIDTTGHAYGILLNVMYLLPLTYLFARFFVRSYLHRKEPAVKHPTQMHIAEQAGLDALKGVSREIQKAVMEMHGDGDTSATEDEALTQKAKAEAAQQKLDEANGKATSKLSDKTGRDAADEDAGFSTVPARLRAKKKDVEKSAALPTSNVEASNRFGALKDEISEGNGKSS</sequence>
<feature type="transmembrane region" description="Helical" evidence="10">
    <location>
        <begin position="100"/>
        <end position="121"/>
    </location>
</feature>
<dbReference type="GO" id="GO:0042761">
    <property type="term" value="P:very long-chain fatty acid biosynthetic process"/>
    <property type="evidence" value="ECO:0007669"/>
    <property type="project" value="TreeGrafter"/>
</dbReference>
<keyword evidence="3 10" id="KW-0808">Transferase</keyword>
<keyword evidence="9 10" id="KW-0275">Fatty acid biosynthesis</keyword>
<dbReference type="GO" id="GO:0009922">
    <property type="term" value="F:fatty acid elongase activity"/>
    <property type="evidence" value="ECO:0007669"/>
    <property type="project" value="InterPro"/>
</dbReference>
<evidence type="ECO:0000313" key="12">
    <source>
        <dbReference type="EMBL" id="KKA24679.1"/>
    </source>
</evidence>
<keyword evidence="4 10" id="KW-0812">Transmembrane</keyword>
<dbReference type="GO" id="GO:0030148">
    <property type="term" value="P:sphingolipid biosynthetic process"/>
    <property type="evidence" value="ECO:0007669"/>
    <property type="project" value="TreeGrafter"/>
</dbReference>
<evidence type="ECO:0000256" key="7">
    <source>
        <dbReference type="ARBA" id="ARBA00023098"/>
    </source>
</evidence>
<proteinExistence type="inferred from homology"/>
<name>A0A0F4Z2E5_RASE3</name>
<accession>A0A0F4Z2E5</accession>
<dbReference type="GO" id="GO:0034625">
    <property type="term" value="P:fatty acid elongation, monounsaturated fatty acid"/>
    <property type="evidence" value="ECO:0007669"/>
    <property type="project" value="TreeGrafter"/>
</dbReference>
<dbReference type="OrthoDB" id="10259681at2759"/>
<feature type="transmembrane region" description="Helical" evidence="10">
    <location>
        <begin position="61"/>
        <end position="79"/>
    </location>
</feature>
<feature type="transmembrane region" description="Helical" evidence="10">
    <location>
        <begin position="288"/>
        <end position="308"/>
    </location>
</feature>
<keyword evidence="5 10" id="KW-0276">Fatty acid metabolism</keyword>
<dbReference type="PANTHER" id="PTHR11157">
    <property type="entry name" value="FATTY ACID ACYL TRANSFERASE-RELATED"/>
    <property type="match status" value="1"/>
</dbReference>
<dbReference type="Proteomes" id="UP000053958">
    <property type="component" value="Unassembled WGS sequence"/>
</dbReference>
<comment type="similarity">
    <text evidence="10">Belongs to the ELO family.</text>
</comment>
<organism evidence="12 13">
    <name type="scientific">Rasamsonia emersonii (strain ATCC 16479 / CBS 393.64 / IMI 116815)</name>
    <dbReference type="NCBI Taxonomy" id="1408163"/>
    <lineage>
        <taxon>Eukaryota</taxon>
        <taxon>Fungi</taxon>
        <taxon>Dikarya</taxon>
        <taxon>Ascomycota</taxon>
        <taxon>Pezizomycotina</taxon>
        <taxon>Eurotiomycetes</taxon>
        <taxon>Eurotiomycetidae</taxon>
        <taxon>Eurotiales</taxon>
        <taxon>Trichocomaceae</taxon>
        <taxon>Rasamsonia</taxon>
    </lineage>
</organism>
<evidence type="ECO:0000313" key="13">
    <source>
        <dbReference type="Proteomes" id="UP000053958"/>
    </source>
</evidence>
<dbReference type="EMBL" id="LASV01000052">
    <property type="protein sequence ID" value="KKA24679.1"/>
    <property type="molecule type" value="Genomic_DNA"/>
</dbReference>
<feature type="region of interest" description="Disordered" evidence="11">
    <location>
        <begin position="469"/>
        <end position="567"/>
    </location>
</feature>
<keyword evidence="8 10" id="KW-0472">Membrane</keyword>
<evidence type="ECO:0000256" key="2">
    <source>
        <dbReference type="ARBA" id="ARBA00022516"/>
    </source>
</evidence>
<dbReference type="PANTHER" id="PTHR11157:SF169">
    <property type="entry name" value="ELONGATION OF FATTY ACIDS PROTEIN"/>
    <property type="match status" value="1"/>
</dbReference>
<dbReference type="STRING" id="1408163.A0A0F4Z2E5"/>
<evidence type="ECO:0000256" key="9">
    <source>
        <dbReference type="ARBA" id="ARBA00023160"/>
    </source>
</evidence>
<feature type="compositionally biased region" description="Low complexity" evidence="11">
    <location>
        <begin position="483"/>
        <end position="493"/>
    </location>
</feature>
<evidence type="ECO:0000256" key="4">
    <source>
        <dbReference type="ARBA" id="ARBA00022692"/>
    </source>
</evidence>
<comment type="caution">
    <text evidence="12">The sequence shown here is derived from an EMBL/GenBank/DDBJ whole genome shotgun (WGS) entry which is preliminary data.</text>
</comment>
<keyword evidence="6 10" id="KW-1133">Transmembrane helix</keyword>
<evidence type="ECO:0000256" key="5">
    <source>
        <dbReference type="ARBA" id="ARBA00022832"/>
    </source>
</evidence>
<evidence type="ECO:0000256" key="10">
    <source>
        <dbReference type="RuleBase" id="RU361115"/>
    </source>
</evidence>
<evidence type="ECO:0000256" key="6">
    <source>
        <dbReference type="ARBA" id="ARBA00022989"/>
    </source>
</evidence>
<dbReference type="GO" id="GO:0005789">
    <property type="term" value="C:endoplasmic reticulum membrane"/>
    <property type="evidence" value="ECO:0007669"/>
    <property type="project" value="TreeGrafter"/>
</dbReference>
<reference evidence="12 13" key="1">
    <citation type="submission" date="2015-04" db="EMBL/GenBank/DDBJ databases">
        <authorList>
            <person name="Heijne W.H."/>
            <person name="Fedorova N.D."/>
            <person name="Nierman W.C."/>
            <person name="Vollebregt A.W."/>
            <person name="Zhao Z."/>
            <person name="Wu L."/>
            <person name="Kumar M."/>
            <person name="Stam H."/>
            <person name="van den Berg M.A."/>
            <person name="Pel H.J."/>
        </authorList>
    </citation>
    <scope>NUCLEOTIDE SEQUENCE [LARGE SCALE GENOMIC DNA]</scope>
    <source>
        <strain evidence="12 13">CBS 393.64</strain>
    </source>
</reference>
<feature type="transmembrane region" description="Helical" evidence="10">
    <location>
        <begin position="248"/>
        <end position="268"/>
    </location>
</feature>
<dbReference type="AlphaFoldDB" id="A0A0F4Z2E5"/>
<dbReference type="InterPro" id="IPR002076">
    <property type="entry name" value="ELO_fam"/>
</dbReference>
<evidence type="ECO:0000256" key="11">
    <source>
        <dbReference type="SAM" id="MobiDB-lite"/>
    </source>
</evidence>